<dbReference type="PANTHER" id="PTHR43032:SF2">
    <property type="entry name" value="BLL0505 PROTEIN"/>
    <property type="match status" value="1"/>
</dbReference>
<gene>
    <name evidence="3" type="ORF">NRB56_23430</name>
</gene>
<keyword evidence="1" id="KW-0472">Membrane</keyword>
<dbReference type="Pfam" id="PF00174">
    <property type="entry name" value="Oxidored_molyb"/>
    <property type="match status" value="1"/>
</dbReference>
<feature type="transmembrane region" description="Helical" evidence="1">
    <location>
        <begin position="219"/>
        <end position="238"/>
    </location>
</feature>
<feature type="transmembrane region" description="Helical" evidence="1">
    <location>
        <begin position="146"/>
        <end position="168"/>
    </location>
</feature>
<feature type="domain" description="Oxidoreductase molybdopterin-binding" evidence="2">
    <location>
        <begin position="326"/>
        <end position="454"/>
    </location>
</feature>
<dbReference type="PRINTS" id="PR00407">
    <property type="entry name" value="EUMOPTERIN"/>
</dbReference>
<organism evidence="3 4">
    <name type="scientific">Nocardia aurantia</name>
    <dbReference type="NCBI Taxonomy" id="2585199"/>
    <lineage>
        <taxon>Bacteria</taxon>
        <taxon>Bacillati</taxon>
        <taxon>Actinomycetota</taxon>
        <taxon>Actinomycetes</taxon>
        <taxon>Mycobacteriales</taxon>
        <taxon>Nocardiaceae</taxon>
        <taxon>Nocardia</taxon>
    </lineage>
</organism>
<dbReference type="AlphaFoldDB" id="A0A7K0DLY0"/>
<reference evidence="3 4" key="1">
    <citation type="submission" date="2019-10" db="EMBL/GenBank/DDBJ databases">
        <title>Nocardia macrotermitis sp. nov. and Nocardia aurantia sp. nov., isolated from the gut of fungus growing-termite Macrotermes natalensis.</title>
        <authorList>
            <person name="Benndorf R."/>
            <person name="Schwitalla J."/>
            <person name="Martin K."/>
            <person name="De Beer W."/>
            <person name="Kaster A.-K."/>
            <person name="Vollmers J."/>
            <person name="Poulsen M."/>
            <person name="Beemelmanns C."/>
        </authorList>
    </citation>
    <scope>NUCLEOTIDE SEQUENCE [LARGE SCALE GENOMIC DNA]</scope>
    <source>
        <strain evidence="3 4">RB56</strain>
    </source>
</reference>
<proteinExistence type="predicted"/>
<keyword evidence="1" id="KW-0812">Transmembrane</keyword>
<dbReference type="GO" id="GO:0016491">
    <property type="term" value="F:oxidoreductase activity"/>
    <property type="evidence" value="ECO:0007669"/>
    <property type="project" value="InterPro"/>
</dbReference>
<feature type="transmembrane region" description="Helical" evidence="1">
    <location>
        <begin position="104"/>
        <end position="126"/>
    </location>
</feature>
<dbReference type="PANTHER" id="PTHR43032">
    <property type="entry name" value="PROTEIN-METHIONINE-SULFOXIDE REDUCTASE"/>
    <property type="match status" value="1"/>
</dbReference>
<protein>
    <recommendedName>
        <fullName evidence="2">Oxidoreductase molybdopterin-binding domain-containing protein</fullName>
    </recommendedName>
</protein>
<name>A0A7K0DLY0_9NOCA</name>
<dbReference type="Gene3D" id="3.90.420.10">
    <property type="entry name" value="Oxidoreductase, molybdopterin-binding domain"/>
    <property type="match status" value="1"/>
</dbReference>
<dbReference type="InterPro" id="IPR036374">
    <property type="entry name" value="OxRdtase_Mopterin-bd_sf"/>
</dbReference>
<dbReference type="EMBL" id="WEGI01000004">
    <property type="protein sequence ID" value="MQY26770.1"/>
    <property type="molecule type" value="Genomic_DNA"/>
</dbReference>
<feature type="transmembrane region" description="Helical" evidence="1">
    <location>
        <begin position="189"/>
        <end position="213"/>
    </location>
</feature>
<comment type="caution">
    <text evidence="3">The sequence shown here is derived from an EMBL/GenBank/DDBJ whole genome shotgun (WGS) entry which is preliminary data.</text>
</comment>
<evidence type="ECO:0000256" key="1">
    <source>
        <dbReference type="SAM" id="Phobius"/>
    </source>
</evidence>
<dbReference type="SUPFAM" id="SSF56524">
    <property type="entry name" value="Oxidoreductase molybdopterin-binding domain"/>
    <property type="match status" value="1"/>
</dbReference>
<evidence type="ECO:0000313" key="4">
    <source>
        <dbReference type="Proteomes" id="UP000431401"/>
    </source>
</evidence>
<dbReference type="CDD" id="cd00321">
    <property type="entry name" value="SO_family_Moco"/>
    <property type="match status" value="1"/>
</dbReference>
<keyword evidence="1" id="KW-1133">Transmembrane helix</keyword>
<dbReference type="InterPro" id="IPR008335">
    <property type="entry name" value="Mopterin_OxRdtase_euk"/>
</dbReference>
<evidence type="ECO:0000313" key="3">
    <source>
        <dbReference type="EMBL" id="MQY26770.1"/>
    </source>
</evidence>
<evidence type="ECO:0000259" key="2">
    <source>
        <dbReference type="Pfam" id="PF00174"/>
    </source>
</evidence>
<keyword evidence="4" id="KW-1185">Reference proteome</keyword>
<accession>A0A7K0DLY0</accession>
<sequence>MDSSRYPRVRRGVGNPAIPSNVIPLPRLHLCLPGAESAGCRTAPDAGIGGGVVRSVPDGQGFVTVSAAGSGPPAHTVATVSGLVEEQRRPAGNSARGPEVAARVGIALGTAILVCFVTGLLSHWIQNPPQWFRWPAHPVWLYRVTQGAHVVSGVAAVPLVLVKLWAVYPRLFQRLRPRSPLWIAERGSIALLVGSVLFELSTGLANIAQYYPWQFFFPAAHYAMAFVALGSMAVHLAVKLPLIRTVLARPGDAAPAPGTPRVSRRAVLGAAWVATGVAALSVAGQTVPFLRWAAVLAPRSGHGPQGLPVNRTAAEAAVTATARDPGYRLVVRAGDRSRAFSRDELAAMPQAEADLPIACVEGWSASAHWSGVRLRDLLDAVGYHGGDVRLTSLEQSGLYRGSILPARFATDPDTVIALTLNGGVLDLDHGYPCRLIAPNRPGVLQTKWLCRIEVA</sequence>
<dbReference type="InterPro" id="IPR000572">
    <property type="entry name" value="OxRdtase_Mopterin-bd_dom"/>
</dbReference>
<dbReference type="Proteomes" id="UP000431401">
    <property type="component" value="Unassembled WGS sequence"/>
</dbReference>